<reference evidence="1 2" key="1">
    <citation type="submission" date="2018-02" db="EMBL/GenBank/DDBJ databases">
        <title>Mycoplasma marinum and Mycoplasma todarodis sp. nov., moderately halophilic and psychrotolerant mycoplasmas isolated from cephalopods.</title>
        <authorList>
            <person name="Viver T."/>
        </authorList>
    </citation>
    <scope>NUCLEOTIDE SEQUENCE [LARGE SCALE GENOMIC DNA]</scope>
    <source>
        <strain evidence="1 2">PE</strain>
    </source>
</reference>
<dbReference type="AlphaFoldDB" id="A0A4R0XM28"/>
<organism evidence="1 2">
    <name type="scientific">Mycoplasma marinum</name>
    <dbReference type="NCBI Taxonomy" id="1937190"/>
    <lineage>
        <taxon>Bacteria</taxon>
        <taxon>Bacillati</taxon>
        <taxon>Mycoplasmatota</taxon>
        <taxon>Mollicutes</taxon>
        <taxon>Mycoplasmataceae</taxon>
        <taxon>Mycoplasma</taxon>
    </lineage>
</organism>
<dbReference type="SUPFAM" id="SSF52540">
    <property type="entry name" value="P-loop containing nucleoside triphosphate hydrolases"/>
    <property type="match status" value="1"/>
</dbReference>
<dbReference type="InterPro" id="IPR027417">
    <property type="entry name" value="P-loop_NTPase"/>
</dbReference>
<comment type="caution">
    <text evidence="1">The sequence shown here is derived from an EMBL/GenBank/DDBJ whole genome shotgun (WGS) entry which is preliminary data.</text>
</comment>
<accession>A0A4R0XM28</accession>
<dbReference type="EMBL" id="PSZO01000042">
    <property type="protein sequence ID" value="TCG10482.1"/>
    <property type="molecule type" value="Genomic_DNA"/>
</dbReference>
<gene>
    <name evidence="1" type="ORF">C4B24_04590</name>
</gene>
<dbReference type="RefSeq" id="WP_131599587.1">
    <property type="nucleotide sequence ID" value="NZ_PSZO01000042.1"/>
</dbReference>
<proteinExistence type="predicted"/>
<sequence>MSKKRSIRIKINDSQQTRTLPLSYEIITNQENKMIFIYGHNGSGKTTFTSLMGQRNNGVKGFTKEIKMNGNDVTVHSNLSKKITTRTFYNKPTTRPTNDLKEHIAVFSKESFRFHILDSSVVFRRHRSKIRKYDWGIYNRFFNSLIFEKDIDLLSYYNSDFSIELEKGQEQILYNYLLSLKVEDGKTSEDASFIKSQAILLEETLNKLKIPKLSDLIPTNDYKKLNFWHEKLYFTFLSNKMENFYKHTLEKIPWSSLSFFPKNINSVKTFIIENYKESKNKMDISINKIFANLFPGKKPPRTFSDFDFDEKGVAISYSIYEESIRAFSEGEKVLFRVKILNEMNGDDIENSIIIFDDILDVTDRSIIVSIASDLKTFFKTNKKRDFAFLMTFHDYQKMLKFNNLLTRRPSNKANSNGKPCINLETRQIFDHEIFNLSRQQPLLETFNKGSGLVENSQLLLYRPLYDSLSKENQSTLCSFLKSNEFMHFNPNLKHSESAVNSAFQELFYIFSVNENKKSINFNKFDFPNEINHNTLKNMANTLFSTRKYEKTWNITLRKKFRDKEKWLSPINVFIIAWAIRFKIEEWICNNKRKNIATKTFLNKFTTRSKFELLPVDIKVKNKELILHWVELVNNELHDSGIGILDNTTSGLLIYRKLKHSNFSIKIER</sequence>
<evidence type="ECO:0000313" key="2">
    <source>
        <dbReference type="Proteomes" id="UP000294192"/>
    </source>
</evidence>
<name>A0A4R0XM28_9MOLU</name>
<protein>
    <submittedName>
        <fullName evidence="1">Uncharacterized protein</fullName>
    </submittedName>
</protein>
<keyword evidence="2" id="KW-1185">Reference proteome</keyword>
<evidence type="ECO:0000313" key="1">
    <source>
        <dbReference type="EMBL" id="TCG10482.1"/>
    </source>
</evidence>
<dbReference type="Proteomes" id="UP000294192">
    <property type="component" value="Unassembled WGS sequence"/>
</dbReference>